<dbReference type="Proteomes" id="UP001479290">
    <property type="component" value="Unassembled WGS sequence"/>
</dbReference>
<dbReference type="EMBL" id="JAWDJR010000020">
    <property type="protein sequence ID" value="KAK9956259.1"/>
    <property type="molecule type" value="Genomic_DNA"/>
</dbReference>
<dbReference type="AlphaFoldDB" id="A0AAW1Z481"/>
<gene>
    <name evidence="1" type="ORF">ABG768_014004</name>
</gene>
<organism evidence="1 2">
    <name type="scientific">Culter alburnus</name>
    <name type="common">Topmouth culter</name>
    <dbReference type="NCBI Taxonomy" id="194366"/>
    <lineage>
        <taxon>Eukaryota</taxon>
        <taxon>Metazoa</taxon>
        <taxon>Chordata</taxon>
        <taxon>Craniata</taxon>
        <taxon>Vertebrata</taxon>
        <taxon>Euteleostomi</taxon>
        <taxon>Actinopterygii</taxon>
        <taxon>Neopterygii</taxon>
        <taxon>Teleostei</taxon>
        <taxon>Ostariophysi</taxon>
        <taxon>Cypriniformes</taxon>
        <taxon>Xenocyprididae</taxon>
        <taxon>Xenocypridinae</taxon>
        <taxon>Culter</taxon>
    </lineage>
</organism>
<accession>A0AAW1Z481</accession>
<comment type="caution">
    <text evidence="1">The sequence shown here is derived from an EMBL/GenBank/DDBJ whole genome shotgun (WGS) entry which is preliminary data.</text>
</comment>
<feature type="non-terminal residue" evidence="1">
    <location>
        <position position="81"/>
    </location>
</feature>
<reference evidence="1 2" key="1">
    <citation type="submission" date="2024-05" db="EMBL/GenBank/DDBJ databases">
        <title>A high-quality chromosomal-level genome assembly of Topmouth culter (Culter alburnus).</title>
        <authorList>
            <person name="Zhao H."/>
        </authorList>
    </citation>
    <scope>NUCLEOTIDE SEQUENCE [LARGE SCALE GENOMIC DNA]</scope>
    <source>
        <strain evidence="1">CATC2023</strain>
        <tissue evidence="1">Muscle</tissue>
    </source>
</reference>
<sequence>ITRAAPGHYHTLGCLQLSLADKSRAEQWSNAKEENTNIVDLECIQCHGIVRRGCAGRQPRCLKQARHEQRTQQKKVVVGAT</sequence>
<protein>
    <submittedName>
        <fullName evidence="1">Uncharacterized protein</fullName>
    </submittedName>
</protein>
<evidence type="ECO:0000313" key="2">
    <source>
        <dbReference type="Proteomes" id="UP001479290"/>
    </source>
</evidence>
<keyword evidence="2" id="KW-1185">Reference proteome</keyword>
<feature type="non-terminal residue" evidence="1">
    <location>
        <position position="1"/>
    </location>
</feature>
<proteinExistence type="predicted"/>
<evidence type="ECO:0000313" key="1">
    <source>
        <dbReference type="EMBL" id="KAK9956259.1"/>
    </source>
</evidence>
<name>A0AAW1Z481_CULAL</name>